<feature type="compositionally biased region" description="Basic and acidic residues" evidence="1">
    <location>
        <begin position="1"/>
        <end position="14"/>
    </location>
</feature>
<organism evidence="2 3">
    <name type="scientific">Plakobranchus ocellatus</name>
    <dbReference type="NCBI Taxonomy" id="259542"/>
    <lineage>
        <taxon>Eukaryota</taxon>
        <taxon>Metazoa</taxon>
        <taxon>Spiralia</taxon>
        <taxon>Lophotrochozoa</taxon>
        <taxon>Mollusca</taxon>
        <taxon>Gastropoda</taxon>
        <taxon>Heterobranchia</taxon>
        <taxon>Euthyneura</taxon>
        <taxon>Panpulmonata</taxon>
        <taxon>Sacoglossa</taxon>
        <taxon>Placobranchoidea</taxon>
        <taxon>Plakobranchidae</taxon>
        <taxon>Plakobranchus</taxon>
    </lineage>
</organism>
<evidence type="ECO:0000256" key="1">
    <source>
        <dbReference type="SAM" id="MobiDB-lite"/>
    </source>
</evidence>
<comment type="caution">
    <text evidence="2">The sequence shown here is derived from an EMBL/GenBank/DDBJ whole genome shotgun (WGS) entry which is preliminary data.</text>
</comment>
<feature type="compositionally biased region" description="Basic residues" evidence="1">
    <location>
        <begin position="15"/>
        <end position="24"/>
    </location>
</feature>
<evidence type="ECO:0000313" key="3">
    <source>
        <dbReference type="Proteomes" id="UP000735302"/>
    </source>
</evidence>
<name>A0AAV4A1K7_9GAST</name>
<evidence type="ECO:0000313" key="2">
    <source>
        <dbReference type="EMBL" id="GFO02046.1"/>
    </source>
</evidence>
<dbReference type="EMBL" id="BLXT01003557">
    <property type="protein sequence ID" value="GFO02046.1"/>
    <property type="molecule type" value="Genomic_DNA"/>
</dbReference>
<dbReference type="AlphaFoldDB" id="A0AAV4A1K7"/>
<proteinExistence type="predicted"/>
<gene>
    <name evidence="2" type="ORF">PoB_002855100</name>
</gene>
<feature type="region of interest" description="Disordered" evidence="1">
    <location>
        <begin position="1"/>
        <end position="24"/>
    </location>
</feature>
<protein>
    <submittedName>
        <fullName evidence="2">Uncharacterized protein</fullName>
    </submittedName>
</protein>
<keyword evidence="3" id="KW-1185">Reference proteome</keyword>
<sequence length="87" mass="10063">MLRFKPVDDKETKKGLKAHSHTRQLKARSWNLEAQLQYDTPQSNPSGSCEADKEKGQAEIYLATYNTCIIQQQDDLERLLEELEVIK</sequence>
<dbReference type="Proteomes" id="UP000735302">
    <property type="component" value="Unassembled WGS sequence"/>
</dbReference>
<accession>A0AAV4A1K7</accession>
<reference evidence="2 3" key="1">
    <citation type="journal article" date="2021" name="Elife">
        <title>Chloroplast acquisition without the gene transfer in kleptoplastic sea slugs, Plakobranchus ocellatus.</title>
        <authorList>
            <person name="Maeda T."/>
            <person name="Takahashi S."/>
            <person name="Yoshida T."/>
            <person name="Shimamura S."/>
            <person name="Takaki Y."/>
            <person name="Nagai Y."/>
            <person name="Toyoda A."/>
            <person name="Suzuki Y."/>
            <person name="Arimoto A."/>
            <person name="Ishii H."/>
            <person name="Satoh N."/>
            <person name="Nishiyama T."/>
            <person name="Hasebe M."/>
            <person name="Maruyama T."/>
            <person name="Minagawa J."/>
            <person name="Obokata J."/>
            <person name="Shigenobu S."/>
        </authorList>
    </citation>
    <scope>NUCLEOTIDE SEQUENCE [LARGE SCALE GENOMIC DNA]</scope>
</reference>